<dbReference type="Proteomes" id="UP000251891">
    <property type="component" value="Unassembled WGS sequence"/>
</dbReference>
<gene>
    <name evidence="1" type="ORF">DPM19_33440</name>
</gene>
<dbReference type="AlphaFoldDB" id="A0A365GVM9"/>
<dbReference type="OrthoDB" id="3537448at2"/>
<comment type="caution">
    <text evidence="1">The sequence shown here is derived from an EMBL/GenBank/DDBJ whole genome shotgun (WGS) entry which is preliminary data.</text>
</comment>
<name>A0A365GVM9_9ACTN</name>
<dbReference type="RefSeq" id="WP_146779090.1">
    <property type="nucleotide sequence ID" value="NZ_QLYX01000024.1"/>
</dbReference>
<organism evidence="1 2">
    <name type="scientific">Actinomadura craniellae</name>
    <dbReference type="NCBI Taxonomy" id="2231787"/>
    <lineage>
        <taxon>Bacteria</taxon>
        <taxon>Bacillati</taxon>
        <taxon>Actinomycetota</taxon>
        <taxon>Actinomycetes</taxon>
        <taxon>Streptosporangiales</taxon>
        <taxon>Thermomonosporaceae</taxon>
        <taxon>Actinomadura</taxon>
    </lineage>
</organism>
<protein>
    <submittedName>
        <fullName evidence="1">Uncharacterized protein</fullName>
    </submittedName>
</protein>
<reference evidence="1 2" key="1">
    <citation type="submission" date="2018-06" db="EMBL/GenBank/DDBJ databases">
        <title>Actinomadura craniellae sp. nov. isolated from marine sponge Craniella sp.</title>
        <authorList>
            <person name="Li L."/>
            <person name="Xu Q.H."/>
            <person name="Lin H.W."/>
            <person name="Lu Y.H."/>
        </authorList>
    </citation>
    <scope>NUCLEOTIDE SEQUENCE [LARGE SCALE GENOMIC DNA]</scope>
    <source>
        <strain evidence="1 2">LHW63021</strain>
    </source>
</reference>
<proteinExistence type="predicted"/>
<evidence type="ECO:0000313" key="2">
    <source>
        <dbReference type="Proteomes" id="UP000251891"/>
    </source>
</evidence>
<dbReference type="EMBL" id="QLYX01000024">
    <property type="protein sequence ID" value="RAY10866.1"/>
    <property type="molecule type" value="Genomic_DNA"/>
</dbReference>
<evidence type="ECO:0000313" key="1">
    <source>
        <dbReference type="EMBL" id="RAY10866.1"/>
    </source>
</evidence>
<accession>A0A365GVM9</accession>
<keyword evidence="2" id="KW-1185">Reference proteome</keyword>
<sequence>MPKTLMIADFLRSAARRRIDLVEDDEEGRNARCAVALINAAGYVQEISDTDRVVTRMAAAGCFEEERFRPTPTGERLITGWHYTGPGGDPADLLAAVAAAAERETEPIPAVLPQPRAATG</sequence>